<geneLocation type="plasmid" evidence="2 3">
    <name>pACHL01</name>
</geneLocation>
<evidence type="ECO:0008006" key="4">
    <source>
        <dbReference type="Google" id="ProtNLM"/>
    </source>
</evidence>
<name>B8HHS1_PSECP</name>
<organism evidence="2 3">
    <name type="scientific">Pseudarthrobacter chlorophenolicus (strain ATCC 700700 / DSM 12829 / CIP 107037 / JCM 12360 / KCTC 9906 / NCIMB 13794 / A6)</name>
    <name type="common">Arthrobacter chlorophenolicus</name>
    <dbReference type="NCBI Taxonomy" id="452863"/>
    <lineage>
        <taxon>Bacteria</taxon>
        <taxon>Bacillati</taxon>
        <taxon>Actinomycetota</taxon>
        <taxon>Actinomycetes</taxon>
        <taxon>Micrococcales</taxon>
        <taxon>Micrococcaceae</taxon>
        <taxon>Pseudarthrobacter</taxon>
    </lineage>
</organism>
<dbReference type="Proteomes" id="UP000002505">
    <property type="component" value="Plasmid pACHL01"/>
</dbReference>
<dbReference type="HOGENOM" id="CLU_1173538_0_0_11"/>
<feature type="signal peptide" evidence="1">
    <location>
        <begin position="1"/>
        <end position="28"/>
    </location>
</feature>
<gene>
    <name evidence="2" type="ordered locus">Achl_4017</name>
</gene>
<evidence type="ECO:0000313" key="2">
    <source>
        <dbReference type="EMBL" id="ACL41968.1"/>
    </source>
</evidence>
<keyword evidence="2" id="KW-0614">Plasmid</keyword>
<proteinExistence type="predicted"/>
<protein>
    <recommendedName>
        <fullName evidence="4">Lipoprotein</fullName>
    </recommendedName>
</protein>
<evidence type="ECO:0000256" key="1">
    <source>
        <dbReference type="SAM" id="SignalP"/>
    </source>
</evidence>
<keyword evidence="1" id="KW-0732">Signal</keyword>
<dbReference type="AlphaFoldDB" id="B8HHS1"/>
<accession>B8HHS1</accession>
<keyword evidence="3" id="KW-1185">Reference proteome</keyword>
<feature type="chain" id="PRO_5002870811" description="Lipoprotein" evidence="1">
    <location>
        <begin position="29"/>
        <end position="236"/>
    </location>
</feature>
<dbReference type="OrthoDB" id="9888413at2"/>
<reference evidence="2" key="1">
    <citation type="submission" date="2009-01" db="EMBL/GenBank/DDBJ databases">
        <title>Complete sequence of plasmid1 of Arthrobacter chlorophenolicus A6.</title>
        <authorList>
            <consortium name="US DOE Joint Genome Institute"/>
            <person name="Lucas S."/>
            <person name="Copeland A."/>
            <person name="Lapidus A."/>
            <person name="Glavina del Rio T."/>
            <person name="Tice H."/>
            <person name="Bruce D."/>
            <person name="Goodwin L."/>
            <person name="Pitluck S."/>
            <person name="Goltsman E."/>
            <person name="Clum A."/>
            <person name="Larimer F."/>
            <person name="Land M."/>
            <person name="Hauser L."/>
            <person name="Kyrpides N."/>
            <person name="Mikhailova N."/>
            <person name="Jansson J."/>
            <person name="Richardson P."/>
        </authorList>
    </citation>
    <scope>NUCLEOTIDE SEQUENCE [LARGE SCALE GENOMIC DNA]</scope>
    <source>
        <strain evidence="2">A6</strain>
        <plasmid evidence="2">pACHL01</plasmid>
    </source>
</reference>
<dbReference type="EMBL" id="CP001342">
    <property type="protein sequence ID" value="ACL41968.1"/>
    <property type="molecule type" value="Genomic_DNA"/>
</dbReference>
<dbReference type="PROSITE" id="PS51257">
    <property type="entry name" value="PROKAR_LIPOPROTEIN"/>
    <property type="match status" value="1"/>
</dbReference>
<sequence>MAAKTTLGAACLTAFLASALVGCSSPQAAPASAPVAASSTPAASVSPSAVSTVATAASFELPVDKYPVESLAKAILDDRWTAWENYGANQETNEKYMDPNANKKPAEIAQPIAEAGAELVTKALFVEGFEANPRLSHMKITETKINVATIERALITWEDSVPYKRTMAATGEVRNVSGSADEGQAEFTVSWTNSSNASENRISTEYDKNDTIPVTGTYTFTMKVVDGNWKIADIQY</sequence>
<evidence type="ECO:0000313" key="3">
    <source>
        <dbReference type="Proteomes" id="UP000002505"/>
    </source>
</evidence>
<dbReference type="KEGG" id="ach:Achl_4017"/>